<feature type="transmembrane region" description="Helical" evidence="6">
    <location>
        <begin position="14"/>
        <end position="34"/>
    </location>
</feature>
<keyword evidence="3 6" id="KW-0812">Transmembrane</keyword>
<evidence type="ECO:0000256" key="3">
    <source>
        <dbReference type="ARBA" id="ARBA00022692"/>
    </source>
</evidence>
<evidence type="ECO:0000313" key="8">
    <source>
        <dbReference type="Proteomes" id="UP000474024"/>
    </source>
</evidence>
<evidence type="ECO:0000313" key="7">
    <source>
        <dbReference type="EMBL" id="MST73592.1"/>
    </source>
</evidence>
<dbReference type="PANTHER" id="PTHR37820">
    <property type="entry name" value="CELL DIVISION PROTEIN DIVIB"/>
    <property type="match status" value="1"/>
</dbReference>
<gene>
    <name evidence="7" type="ORF">FYJ75_00900</name>
</gene>
<sequence length="248" mass="28299">MIKEERRKKKRRKISLTVILGVLIVLAIAALIIMKVFRVRDVEVEGNKLYDSKMIEDTVLNDEYSWNSLYVFLKYRFTDPKSIPFVDTMEITLKNPHTLHITVYEKGIVGYIFIPSINENAYFDKDGFVVETSSDVIPDIPMIQGINCDQVVLYEQLPIDGDTLKELLSLTQTLKKYNLIPDSITYGVDNAPVLAYGSIQVMIGDTTQLTPKIERVSKIMPNLEGLSGVLHMENWTENTTNIVFDKTE</sequence>
<comment type="caution">
    <text evidence="7">The sequence shown here is derived from an EMBL/GenBank/DDBJ whole genome shotgun (WGS) entry which is preliminary data.</text>
</comment>
<evidence type="ECO:0000256" key="4">
    <source>
        <dbReference type="ARBA" id="ARBA00022989"/>
    </source>
</evidence>
<name>A0A6L5YNB6_9FIRM</name>
<protein>
    <submittedName>
        <fullName evidence="7">Cell division protein FtsQ</fullName>
    </submittedName>
</protein>
<keyword evidence="8" id="KW-1185">Reference proteome</keyword>
<evidence type="ECO:0000256" key="2">
    <source>
        <dbReference type="ARBA" id="ARBA00022618"/>
    </source>
</evidence>
<accession>A0A6L5YNB6</accession>
<dbReference type="EMBL" id="VUNI01000001">
    <property type="protein sequence ID" value="MST73592.1"/>
    <property type="molecule type" value="Genomic_DNA"/>
</dbReference>
<keyword evidence="5" id="KW-0131">Cell cycle</keyword>
<dbReference type="Proteomes" id="UP000474024">
    <property type="component" value="Unassembled WGS sequence"/>
</dbReference>
<organism evidence="7 8">
    <name type="scientific">Roseburia porci</name>
    <dbReference type="NCBI Taxonomy" id="2605790"/>
    <lineage>
        <taxon>Bacteria</taxon>
        <taxon>Bacillati</taxon>
        <taxon>Bacillota</taxon>
        <taxon>Clostridia</taxon>
        <taxon>Lachnospirales</taxon>
        <taxon>Lachnospiraceae</taxon>
        <taxon>Roseburia</taxon>
    </lineage>
</organism>
<dbReference type="RefSeq" id="WP_154427896.1">
    <property type="nucleotide sequence ID" value="NZ_VUNI01000001.1"/>
</dbReference>
<keyword evidence="4 6" id="KW-1133">Transmembrane helix</keyword>
<evidence type="ECO:0000256" key="5">
    <source>
        <dbReference type="ARBA" id="ARBA00023306"/>
    </source>
</evidence>
<keyword evidence="1" id="KW-1003">Cell membrane</keyword>
<dbReference type="AlphaFoldDB" id="A0A6L5YNB6"/>
<proteinExistence type="predicted"/>
<reference evidence="7 8" key="1">
    <citation type="submission" date="2019-08" db="EMBL/GenBank/DDBJ databases">
        <title>In-depth cultivation of the pig gut microbiome towards novel bacterial diversity and tailored functional studies.</title>
        <authorList>
            <person name="Wylensek D."/>
            <person name="Hitch T.C.A."/>
            <person name="Clavel T."/>
        </authorList>
    </citation>
    <scope>NUCLEOTIDE SEQUENCE [LARGE SCALE GENOMIC DNA]</scope>
    <source>
        <strain evidence="7 8">MUC/MUC-530-WT-4D</strain>
    </source>
</reference>
<keyword evidence="6" id="KW-0472">Membrane</keyword>
<dbReference type="PANTHER" id="PTHR37820:SF1">
    <property type="entry name" value="CELL DIVISION PROTEIN FTSQ"/>
    <property type="match status" value="1"/>
</dbReference>
<keyword evidence="2 7" id="KW-0132">Cell division</keyword>
<dbReference type="GO" id="GO:0051301">
    <property type="term" value="P:cell division"/>
    <property type="evidence" value="ECO:0007669"/>
    <property type="project" value="UniProtKB-KW"/>
</dbReference>
<evidence type="ECO:0000256" key="6">
    <source>
        <dbReference type="SAM" id="Phobius"/>
    </source>
</evidence>
<evidence type="ECO:0000256" key="1">
    <source>
        <dbReference type="ARBA" id="ARBA00022475"/>
    </source>
</evidence>
<dbReference type="GO" id="GO:0005886">
    <property type="term" value="C:plasma membrane"/>
    <property type="evidence" value="ECO:0007669"/>
    <property type="project" value="TreeGrafter"/>
</dbReference>
<dbReference type="InterPro" id="IPR050487">
    <property type="entry name" value="FtsQ_DivIB"/>
</dbReference>